<dbReference type="PANTHER" id="PTHR35902:SF6">
    <property type="entry name" value="CONSERVED WITHIN P. AEROPHILUM"/>
    <property type="match status" value="1"/>
</dbReference>
<dbReference type="OrthoDB" id="65070at2157"/>
<sequence length="508" mass="51892">MSRRVSAFLVGLLVVTSVGSAAGIASAAQTDIAIQSANTSVDQPAPGESFTVTTTIANLESSSGPVDITDVYVRDSSGSKEYARVEDVGSVSSGGTISVPLTMNIADAGEKRLTVHVVAQDSDGTYHRLNYPLYVDVDEPDEAAISFSTPDLVAGQESSVNVSVSNGDDGALSNVKLELGGDAAVENAERVSASIQSGEQVTNTYQVTFDETGEQTLGATLTYKTDEGVTRTISRNVTVDVDESNVDAELTARTTTANGSSVIEASLTEYGNVELRDVQLSAVVDGETVARGIMADVPAEETRTVALDGTDVPSGTVTVVARYTAAGEQHTTERTFEYNPQESSNITLTGVEATVQGSTVTLSGEAANLGSADADSVFISVAESDGVSPSSSNGEYFVGTIETSEFSTFELTATASGNGSVERVPVLISYSVDGERFEQVVDVDVGGTSAAAASASADGGDAQAAAGAGGPPGQSSDSGGILSALPMALGVVGIGAVGFGVYRWRQQS</sequence>
<evidence type="ECO:0000313" key="3">
    <source>
        <dbReference type="Proteomes" id="UP000053621"/>
    </source>
</evidence>
<gene>
    <name evidence="2" type="ORF">AUR65_007270</name>
</gene>
<evidence type="ECO:0000313" key="2">
    <source>
        <dbReference type="EMBL" id="POG55222.1"/>
    </source>
</evidence>
<evidence type="ECO:0008006" key="4">
    <source>
        <dbReference type="Google" id="ProtNLM"/>
    </source>
</evidence>
<dbReference type="AlphaFoldDB" id="A0A2P4NQ07"/>
<reference evidence="2" key="1">
    <citation type="submission" date="2017-08" db="EMBL/GenBank/DDBJ databases">
        <title>Haloferax marisrubri sp. nov., isolated from the Discovery deep brine-seawater interface in the Red Sea.</title>
        <authorList>
            <person name="Zhang G."/>
            <person name="Stingl U."/>
        </authorList>
    </citation>
    <scope>NUCLEOTIDE SEQUENCE [LARGE SCALE GENOMIC DNA]</scope>
    <source>
        <strain evidence="2">SB3</strain>
    </source>
</reference>
<organism evidence="2 3">
    <name type="scientific">Haloferax marisrubri</name>
    <dbReference type="NCBI Taxonomy" id="1544719"/>
    <lineage>
        <taxon>Archaea</taxon>
        <taxon>Methanobacteriati</taxon>
        <taxon>Methanobacteriota</taxon>
        <taxon>Stenosarchaea group</taxon>
        <taxon>Halobacteria</taxon>
        <taxon>Halobacteriales</taxon>
        <taxon>Haloferacaceae</taxon>
        <taxon>Haloferax</taxon>
    </lineage>
</organism>
<dbReference type="RefSeq" id="WP_058566208.1">
    <property type="nucleotide sequence ID" value="NZ_LOPW02000010.1"/>
</dbReference>
<dbReference type="EMBL" id="LOPW02000010">
    <property type="protein sequence ID" value="POG55222.1"/>
    <property type="molecule type" value="Genomic_DNA"/>
</dbReference>
<keyword evidence="1" id="KW-0812">Transmembrane</keyword>
<comment type="caution">
    <text evidence="2">The sequence shown here is derived from an EMBL/GenBank/DDBJ whole genome shotgun (WGS) entry which is preliminary data.</text>
</comment>
<keyword evidence="1" id="KW-1133">Transmembrane helix</keyword>
<proteinExistence type="predicted"/>
<dbReference type="InterPro" id="IPR013783">
    <property type="entry name" value="Ig-like_fold"/>
</dbReference>
<dbReference type="Proteomes" id="UP000053621">
    <property type="component" value="Unassembled WGS sequence"/>
</dbReference>
<keyword evidence="1" id="KW-0472">Membrane</keyword>
<keyword evidence="3" id="KW-1185">Reference proteome</keyword>
<protein>
    <recommendedName>
        <fullName evidence="4">CARDB domain-containing protein</fullName>
    </recommendedName>
</protein>
<evidence type="ECO:0000256" key="1">
    <source>
        <dbReference type="SAM" id="Phobius"/>
    </source>
</evidence>
<dbReference type="Gene3D" id="2.60.40.10">
    <property type="entry name" value="Immunoglobulins"/>
    <property type="match status" value="2"/>
</dbReference>
<name>A0A2P4NQ07_9EURY</name>
<dbReference type="PANTHER" id="PTHR35902">
    <property type="entry name" value="S-LAYER DOMAIN-LIKE PROTEIN-RELATED"/>
    <property type="match status" value="1"/>
</dbReference>
<accession>A0A2P4NQ07</accession>
<feature type="transmembrane region" description="Helical" evidence="1">
    <location>
        <begin position="481"/>
        <end position="502"/>
    </location>
</feature>